<dbReference type="InterPro" id="IPR009057">
    <property type="entry name" value="Homeodomain-like_sf"/>
</dbReference>
<dbReference type="EMBL" id="CP035282">
    <property type="protein sequence ID" value="QAT63306.1"/>
    <property type="molecule type" value="Genomic_DNA"/>
</dbReference>
<dbReference type="InterPro" id="IPR050900">
    <property type="entry name" value="Transposase_IS3/IS150/IS904"/>
</dbReference>
<dbReference type="InterPro" id="IPR012337">
    <property type="entry name" value="RNaseH-like_sf"/>
</dbReference>
<dbReference type="PANTHER" id="PTHR46889:SF4">
    <property type="entry name" value="TRANSPOSASE INSO FOR INSERTION SEQUENCE ELEMENT IS911B-RELATED"/>
    <property type="match status" value="1"/>
</dbReference>
<protein>
    <submittedName>
        <fullName evidence="2">IS3 family transposase</fullName>
    </submittedName>
</protein>
<organism evidence="2 3">
    <name type="scientific">Acidilutibacter cellobiosedens</name>
    <dbReference type="NCBI Taxonomy" id="2507161"/>
    <lineage>
        <taxon>Bacteria</taxon>
        <taxon>Bacillati</taxon>
        <taxon>Bacillota</taxon>
        <taxon>Tissierellia</taxon>
        <taxon>Tissierellales</taxon>
        <taxon>Acidilutibacteraceae</taxon>
        <taxon>Acidilutibacter</taxon>
    </lineage>
</organism>
<dbReference type="Gene3D" id="1.10.10.60">
    <property type="entry name" value="Homeodomain-like"/>
    <property type="match status" value="1"/>
</dbReference>
<accession>A0A410QH85</accession>
<dbReference type="PANTHER" id="PTHR46889">
    <property type="entry name" value="TRANSPOSASE INSF FOR INSERTION SEQUENCE IS3B-RELATED"/>
    <property type="match status" value="1"/>
</dbReference>
<reference evidence="3" key="1">
    <citation type="submission" date="2019-01" db="EMBL/GenBank/DDBJ databases">
        <title>Draft genomes of a novel of Sporanaerobacter strains.</title>
        <authorList>
            <person name="Ma S."/>
        </authorList>
    </citation>
    <scope>NUCLEOTIDE SEQUENCE [LARGE SCALE GENOMIC DNA]</scope>
    <source>
        <strain evidence="3">NJN-17</strain>
    </source>
</reference>
<dbReference type="OrthoDB" id="9781005at2"/>
<dbReference type="Proteomes" id="UP000287969">
    <property type="component" value="Chromosome"/>
</dbReference>
<evidence type="ECO:0000313" key="2">
    <source>
        <dbReference type="EMBL" id="QAT63306.1"/>
    </source>
</evidence>
<proteinExistence type="predicted"/>
<dbReference type="SUPFAM" id="SSF53098">
    <property type="entry name" value="Ribonuclease H-like"/>
    <property type="match status" value="1"/>
</dbReference>
<dbReference type="Pfam" id="PF13276">
    <property type="entry name" value="HTH_21"/>
    <property type="match status" value="1"/>
</dbReference>
<evidence type="ECO:0000313" key="3">
    <source>
        <dbReference type="Proteomes" id="UP000287969"/>
    </source>
</evidence>
<dbReference type="InterPro" id="IPR048020">
    <property type="entry name" value="Transpos_IS3"/>
</dbReference>
<feature type="domain" description="HTH-like" evidence="1">
    <location>
        <begin position="162"/>
        <end position="215"/>
    </location>
</feature>
<dbReference type="RefSeq" id="WP_128753413.1">
    <property type="nucleotide sequence ID" value="NZ_CP035282.1"/>
</dbReference>
<keyword evidence="3" id="KW-1185">Reference proteome</keyword>
<gene>
    <name evidence="2" type="ORF">EQM13_17935</name>
</gene>
<sequence>MKKINRKYTDEFKLMVVNDYYNSPLGVRAIAQKYNLPSKNYINNWERQLKKKGILPPDVTKPNKAAGRSKESIAYKDTRTPREKHYEAKIQILEAKIAYLESLESLKPFLKKKSKIRELKYKAIMNIELEHPIWLLCEIAGVSRASYYKYKKKPLKGNTKIDKLVIDIYNKSNKRFGYRSIKSTLNNEYNFIVNHKKIQRIMKENSIQSIVRKKYKKPKEQSIIKENILNRDFNSTKPGEKFITDITYIPTQRKMTYLCTIIDLFNNEPVAWTVSECQDKNLSIDTIKKIN</sequence>
<name>A0A410QH85_9FIRM</name>
<dbReference type="AlphaFoldDB" id="A0A410QH85"/>
<evidence type="ECO:0000259" key="1">
    <source>
        <dbReference type="Pfam" id="PF13276"/>
    </source>
</evidence>
<dbReference type="InterPro" id="IPR025948">
    <property type="entry name" value="HTH-like_dom"/>
</dbReference>
<dbReference type="KEGG" id="spoa:EQM13_17935"/>
<dbReference type="SUPFAM" id="SSF46689">
    <property type="entry name" value="Homeodomain-like"/>
    <property type="match status" value="1"/>
</dbReference>
<dbReference type="NCBIfam" id="NF033516">
    <property type="entry name" value="transpos_IS3"/>
    <property type="match status" value="1"/>
</dbReference>